<dbReference type="GO" id="GO:0005789">
    <property type="term" value="C:endoplasmic reticulum membrane"/>
    <property type="evidence" value="ECO:0007669"/>
    <property type="project" value="UniProtKB-SubCell"/>
</dbReference>
<keyword evidence="7 10" id="KW-0812">Transmembrane</keyword>
<proteinExistence type="inferred from homology"/>
<evidence type="ECO:0000256" key="7">
    <source>
        <dbReference type="ARBA" id="ARBA00022692"/>
    </source>
</evidence>
<feature type="region of interest" description="Disordered" evidence="11">
    <location>
        <begin position="1"/>
        <end position="36"/>
    </location>
</feature>
<dbReference type="PROSITE" id="PS51564">
    <property type="entry name" value="SAM_ICMT"/>
    <property type="match status" value="1"/>
</dbReference>
<keyword evidence="9 10" id="KW-0472">Membrane</keyword>
<name>A0A0H1BI01_9EURO</name>
<comment type="catalytic activity">
    <reaction evidence="10">
        <text>[protein]-C-terminal S-[(2E,6E)-farnesyl]-L-cysteine + S-adenosyl-L-methionine = [protein]-C-terminal S-[(2E,6E)-farnesyl]-L-cysteine methyl ester + S-adenosyl-L-homocysteine</text>
        <dbReference type="Rhea" id="RHEA:21672"/>
        <dbReference type="Rhea" id="RHEA-COMP:12125"/>
        <dbReference type="Rhea" id="RHEA-COMP:12126"/>
        <dbReference type="ChEBI" id="CHEBI:57856"/>
        <dbReference type="ChEBI" id="CHEBI:59789"/>
        <dbReference type="ChEBI" id="CHEBI:90510"/>
        <dbReference type="ChEBI" id="CHEBI:90511"/>
        <dbReference type="EC" id="2.1.1.100"/>
    </reaction>
</comment>
<dbReference type="GO" id="GO:0032259">
    <property type="term" value="P:methylation"/>
    <property type="evidence" value="ECO:0007669"/>
    <property type="project" value="UniProtKB-KW"/>
</dbReference>
<sequence>MTDPPSTGVDWRPRREYVPYSPEGNTNGAATKPPREIVDPAVLPGGKKSLAGISIRSFVLGQVFGLCIVLTFLLLKSSTPLWRAPFFLTTLSLFHFLEYYITARYSTPYASISAFLLSSNGAAYNIAHTSAMVECLLTRLVLSERYVKSVSLAFGGTQVQIGLGLVFIVVGQLVRSLAMAHAGTNFTHTVQSQRREGHTLVKDGIYSILRHPSYFGFFWWGLGTQMVLGNAVCFLAYAIVLWKFFSSRIQREEKFLISFFGKEYIEYREMTRVGIPFIS</sequence>
<feature type="transmembrane region" description="Helical" evidence="10">
    <location>
        <begin position="217"/>
        <end position="242"/>
    </location>
</feature>
<feature type="transmembrane region" description="Helical" evidence="10">
    <location>
        <begin position="149"/>
        <end position="170"/>
    </location>
</feature>
<evidence type="ECO:0000256" key="8">
    <source>
        <dbReference type="ARBA" id="ARBA00022989"/>
    </source>
</evidence>
<keyword evidence="13" id="KW-1185">Reference proteome</keyword>
<dbReference type="Proteomes" id="UP000053573">
    <property type="component" value="Unassembled WGS sequence"/>
</dbReference>
<keyword evidence="6 10" id="KW-0949">S-adenosyl-L-methionine</keyword>
<evidence type="ECO:0000313" key="13">
    <source>
        <dbReference type="Proteomes" id="UP000053573"/>
    </source>
</evidence>
<dbReference type="STRING" id="2060906.A0A0H1BI01"/>
<evidence type="ECO:0000256" key="10">
    <source>
        <dbReference type="RuleBase" id="RU362022"/>
    </source>
</evidence>
<gene>
    <name evidence="12" type="ORF">EMPG_09786</name>
</gene>
<accession>A0A0H1BI01</accession>
<dbReference type="Pfam" id="PF04140">
    <property type="entry name" value="ICMT"/>
    <property type="match status" value="1"/>
</dbReference>
<evidence type="ECO:0000256" key="5">
    <source>
        <dbReference type="ARBA" id="ARBA00022679"/>
    </source>
</evidence>
<evidence type="ECO:0000256" key="11">
    <source>
        <dbReference type="SAM" id="MobiDB-lite"/>
    </source>
</evidence>
<dbReference type="EMBL" id="LDEV01001824">
    <property type="protein sequence ID" value="KLJ10955.1"/>
    <property type="molecule type" value="Genomic_DNA"/>
</dbReference>
<evidence type="ECO:0000256" key="6">
    <source>
        <dbReference type="ARBA" id="ARBA00022691"/>
    </source>
</evidence>
<evidence type="ECO:0000256" key="3">
    <source>
        <dbReference type="ARBA" id="ARBA00012151"/>
    </source>
</evidence>
<comment type="subcellular location">
    <subcellularLocation>
        <location evidence="10">Endoplasmic reticulum membrane</location>
        <topology evidence="10">Multi-pass membrane protein</topology>
    </subcellularLocation>
    <subcellularLocation>
        <location evidence="1">Membrane</location>
        <topology evidence="1">Multi-pass membrane protein</topology>
    </subcellularLocation>
</comment>
<dbReference type="AlphaFoldDB" id="A0A0H1BI01"/>
<keyword evidence="10" id="KW-0256">Endoplasmic reticulum</keyword>
<evidence type="ECO:0000256" key="4">
    <source>
        <dbReference type="ARBA" id="ARBA00022603"/>
    </source>
</evidence>
<keyword evidence="8 10" id="KW-1133">Transmembrane helix</keyword>
<dbReference type="GO" id="GO:0004671">
    <property type="term" value="F:protein C-terminal S-isoprenylcysteine carboxyl O-methyltransferase activity"/>
    <property type="evidence" value="ECO:0007669"/>
    <property type="project" value="UniProtKB-EC"/>
</dbReference>
<comment type="caution">
    <text evidence="12">The sequence shown here is derived from an EMBL/GenBank/DDBJ whole genome shotgun (WGS) entry which is preliminary data.</text>
</comment>
<organism evidence="12 13">
    <name type="scientific">Blastomyces silverae</name>
    <dbReference type="NCBI Taxonomy" id="2060906"/>
    <lineage>
        <taxon>Eukaryota</taxon>
        <taxon>Fungi</taxon>
        <taxon>Dikarya</taxon>
        <taxon>Ascomycota</taxon>
        <taxon>Pezizomycotina</taxon>
        <taxon>Eurotiomycetes</taxon>
        <taxon>Eurotiomycetidae</taxon>
        <taxon>Onygenales</taxon>
        <taxon>Ajellomycetaceae</taxon>
        <taxon>Blastomyces</taxon>
    </lineage>
</organism>
<keyword evidence="5 12" id="KW-0808">Transferase</keyword>
<feature type="transmembrane region" description="Helical" evidence="10">
    <location>
        <begin position="53"/>
        <end position="75"/>
    </location>
</feature>
<evidence type="ECO:0000256" key="1">
    <source>
        <dbReference type="ARBA" id="ARBA00004141"/>
    </source>
</evidence>
<feature type="transmembrane region" description="Helical" evidence="10">
    <location>
        <begin position="122"/>
        <end position="142"/>
    </location>
</feature>
<evidence type="ECO:0000313" key="12">
    <source>
        <dbReference type="EMBL" id="KLJ10955.1"/>
    </source>
</evidence>
<evidence type="ECO:0000256" key="9">
    <source>
        <dbReference type="ARBA" id="ARBA00023136"/>
    </source>
</evidence>
<protein>
    <recommendedName>
        <fullName evidence="3 10">Protein-S-isoprenylcysteine O-methyltransferase</fullName>
        <ecNumber evidence="3 10">2.1.1.100</ecNumber>
    </recommendedName>
</protein>
<dbReference type="EC" id="2.1.1.100" evidence="3 10"/>
<dbReference type="InterPro" id="IPR007269">
    <property type="entry name" value="ICMT_MeTrfase"/>
</dbReference>
<evidence type="ECO:0000256" key="2">
    <source>
        <dbReference type="ARBA" id="ARBA00009140"/>
    </source>
</evidence>
<dbReference type="PANTHER" id="PTHR12714:SF9">
    <property type="entry name" value="PROTEIN-S-ISOPRENYLCYSTEINE O-METHYLTRANSFERASE"/>
    <property type="match status" value="1"/>
</dbReference>
<dbReference type="Gene3D" id="1.20.120.1630">
    <property type="match status" value="1"/>
</dbReference>
<dbReference type="PANTHER" id="PTHR12714">
    <property type="entry name" value="PROTEIN-S ISOPRENYLCYSTEINE O-METHYLTRANSFERASE"/>
    <property type="match status" value="1"/>
</dbReference>
<feature type="transmembrane region" description="Helical" evidence="10">
    <location>
        <begin position="82"/>
        <end position="102"/>
    </location>
</feature>
<reference evidence="13" key="1">
    <citation type="journal article" date="2015" name="PLoS Genet.">
        <title>The dynamic genome and transcriptome of the human fungal pathogen Blastomyces and close relative Emmonsia.</title>
        <authorList>
            <person name="Munoz J.F."/>
            <person name="Gauthier G.M."/>
            <person name="Desjardins C.A."/>
            <person name="Gallo J.E."/>
            <person name="Holder J."/>
            <person name="Sullivan T.D."/>
            <person name="Marty A.J."/>
            <person name="Carmen J.C."/>
            <person name="Chen Z."/>
            <person name="Ding L."/>
            <person name="Gujja S."/>
            <person name="Magrini V."/>
            <person name="Misas E."/>
            <person name="Mitreva M."/>
            <person name="Priest M."/>
            <person name="Saif S."/>
            <person name="Whiston E.A."/>
            <person name="Young S."/>
            <person name="Zeng Q."/>
            <person name="Goldman W.E."/>
            <person name="Mardis E.R."/>
            <person name="Taylor J.W."/>
            <person name="McEwen J.G."/>
            <person name="Clay O.K."/>
            <person name="Klein B.S."/>
            <person name="Cuomo C.A."/>
        </authorList>
    </citation>
    <scope>NUCLEOTIDE SEQUENCE [LARGE SCALE GENOMIC DNA]</scope>
    <source>
        <strain evidence="13">UAMH 139</strain>
    </source>
</reference>
<keyword evidence="4 10" id="KW-0489">Methyltransferase</keyword>
<dbReference type="InterPro" id="IPR025770">
    <property type="entry name" value="PPMT_MeTrfase"/>
</dbReference>
<dbReference type="OrthoDB" id="422086at2759"/>
<comment type="similarity">
    <text evidence="2 10">Belongs to the class VI-like SAM-binding methyltransferase superfamily. Isoprenylcysteine carboxyl methyltransferase family.</text>
</comment>